<evidence type="ECO:0000256" key="1">
    <source>
        <dbReference type="ARBA" id="ARBA00006817"/>
    </source>
</evidence>
<proteinExistence type="inferred from homology"/>
<comment type="similarity">
    <text evidence="1">Belongs to the AHA1 family.</text>
</comment>
<evidence type="ECO:0000259" key="2">
    <source>
        <dbReference type="Pfam" id="PF08327"/>
    </source>
</evidence>
<dbReference type="CDD" id="cd08897">
    <property type="entry name" value="SRPBCC_CalC_Aha1-like_4"/>
    <property type="match status" value="1"/>
</dbReference>
<dbReference type="OrthoDB" id="384974at2"/>
<gene>
    <name evidence="3" type="ORF">BD749_0673</name>
</gene>
<dbReference type="EMBL" id="PJMU01000001">
    <property type="protein sequence ID" value="PKV75727.1"/>
    <property type="molecule type" value="Genomic_DNA"/>
</dbReference>
<accession>A0A2N3V283</accession>
<dbReference type="CDD" id="cd07814">
    <property type="entry name" value="SRPBCC_CalC_Aha1-like"/>
    <property type="match status" value="1"/>
</dbReference>
<name>A0A2N3V283_9BACT</name>
<keyword evidence="4" id="KW-1185">Reference proteome</keyword>
<organism evidence="3 4">
    <name type="scientific">Pontibacter ramchanderi</name>
    <dbReference type="NCBI Taxonomy" id="1179743"/>
    <lineage>
        <taxon>Bacteria</taxon>
        <taxon>Pseudomonadati</taxon>
        <taxon>Bacteroidota</taxon>
        <taxon>Cytophagia</taxon>
        <taxon>Cytophagales</taxon>
        <taxon>Hymenobacteraceae</taxon>
        <taxon>Pontibacter</taxon>
    </lineage>
</organism>
<dbReference type="RefSeq" id="WP_101442935.1">
    <property type="nucleotide sequence ID" value="NZ_PJMU01000001.1"/>
</dbReference>
<dbReference type="Proteomes" id="UP000233782">
    <property type="component" value="Unassembled WGS sequence"/>
</dbReference>
<reference evidence="3 4" key="1">
    <citation type="submission" date="2017-12" db="EMBL/GenBank/DDBJ databases">
        <title>Genomic Encyclopedia of Type Strains, Phase III (KMG-III): the genomes of soil and plant-associated and newly described type strains.</title>
        <authorList>
            <person name="Whitman W."/>
        </authorList>
    </citation>
    <scope>NUCLEOTIDE SEQUENCE [LARGE SCALE GENOMIC DNA]</scope>
    <source>
        <strain evidence="3 4">LP43</strain>
    </source>
</reference>
<feature type="domain" description="Activator of Hsp90 ATPase homologue 1/2-like C-terminal" evidence="2">
    <location>
        <begin position="156"/>
        <end position="291"/>
    </location>
</feature>
<dbReference type="InterPro" id="IPR013538">
    <property type="entry name" value="ASHA1/2-like_C"/>
</dbReference>
<evidence type="ECO:0000313" key="4">
    <source>
        <dbReference type="Proteomes" id="UP000233782"/>
    </source>
</evidence>
<comment type="caution">
    <text evidence="3">The sequence shown here is derived from an EMBL/GenBank/DDBJ whole genome shotgun (WGS) entry which is preliminary data.</text>
</comment>
<protein>
    <submittedName>
        <fullName evidence="3">Uncharacterized protein YndB with AHSA1/START domain</fullName>
    </submittedName>
</protein>
<evidence type="ECO:0000313" key="3">
    <source>
        <dbReference type="EMBL" id="PKV75727.1"/>
    </source>
</evidence>
<dbReference type="AlphaFoldDB" id="A0A2N3V283"/>
<feature type="domain" description="Activator of Hsp90 ATPase homologue 1/2-like C-terminal" evidence="2">
    <location>
        <begin position="18"/>
        <end position="140"/>
    </location>
</feature>
<dbReference type="SUPFAM" id="SSF55961">
    <property type="entry name" value="Bet v1-like"/>
    <property type="match status" value="2"/>
</dbReference>
<dbReference type="Pfam" id="PF08327">
    <property type="entry name" value="AHSA1"/>
    <property type="match status" value="2"/>
</dbReference>
<sequence>MENTSKTTSVTISANVQAPVAKVWQYWTEPQHITRWNNASDDWHTPRAENDLQVGGTFLSRMEAKDGSMGFDFNGTYTDVQKHKRIAYALEDGRKVEIKFEPAGNETRVTEIFDADPSHSVEMQQAGWQAILDNFKNYVEAAAKPRTLHYEISIQAPAEKVYRTMLDPEQYRAWTAVFHPTSHYKGSWEKGAKIQFLGLDEKGVAGGMVSRIKENIPNKFISIEHLGLVQDGNEITSGPEVAEWAGALENYTFTEKQGETVLAVDVDTNQEYEAHFSETWPKALQKIKALCETGS</sequence>
<dbReference type="Gene3D" id="3.30.530.20">
    <property type="match status" value="2"/>
</dbReference>
<dbReference type="InterPro" id="IPR023393">
    <property type="entry name" value="START-like_dom_sf"/>
</dbReference>